<evidence type="ECO:0000313" key="1">
    <source>
        <dbReference type="EMBL" id="ERI79430.1"/>
    </source>
</evidence>
<accession>A0ABC9U245</accession>
<dbReference type="EMBL" id="AWSU01000072">
    <property type="protein sequence ID" value="ERI79430.1"/>
    <property type="molecule type" value="Genomic_DNA"/>
</dbReference>
<evidence type="ECO:0000313" key="2">
    <source>
        <dbReference type="Proteomes" id="UP000016491"/>
    </source>
</evidence>
<name>A0ABC9U245_CLOSY</name>
<reference evidence="1 2" key="1">
    <citation type="submission" date="2013-07" db="EMBL/GenBank/DDBJ databases">
        <authorList>
            <person name="Weinstock G."/>
            <person name="Sodergren E."/>
            <person name="Wylie T."/>
            <person name="Fulton L."/>
            <person name="Fulton R."/>
            <person name="Fronick C."/>
            <person name="O'Laughlin M."/>
            <person name="Godfrey J."/>
            <person name="Miner T."/>
            <person name="Herter B."/>
            <person name="Appelbaum E."/>
            <person name="Cordes M."/>
            <person name="Lek S."/>
            <person name="Wollam A."/>
            <person name="Pepin K.H."/>
            <person name="Palsikar V.B."/>
            <person name="Mitreva M."/>
            <person name="Wilson R.K."/>
        </authorList>
    </citation>
    <scope>NUCLEOTIDE SEQUENCE [LARGE SCALE GENOMIC DNA]</scope>
    <source>
        <strain evidence="1 2">ATCC 14940</strain>
    </source>
</reference>
<dbReference type="RefSeq" id="WP_021641386.1">
    <property type="nucleotide sequence ID" value="NZ_KE992856.1"/>
</dbReference>
<gene>
    <name evidence="1" type="ORF">CLOSYM_00859</name>
</gene>
<organism evidence="1 2">
    <name type="scientific">[Clostridium] symbiosum ATCC 14940</name>
    <dbReference type="NCBI Taxonomy" id="411472"/>
    <lineage>
        <taxon>Bacteria</taxon>
        <taxon>Bacillati</taxon>
        <taxon>Bacillota</taxon>
        <taxon>Clostridia</taxon>
        <taxon>Lachnospirales</taxon>
        <taxon>Lachnospiraceae</taxon>
        <taxon>Otoolea</taxon>
    </lineage>
</organism>
<protein>
    <submittedName>
        <fullName evidence="1">Uncharacterized protein</fullName>
    </submittedName>
</protein>
<proteinExistence type="predicted"/>
<comment type="caution">
    <text evidence="1">The sequence shown here is derived from an EMBL/GenBank/DDBJ whole genome shotgun (WGS) entry which is preliminary data.</text>
</comment>
<sequence>MKHLYELIATVGDTIIDYKQFDNPKIAYDFVNRINQNCIISLFCDRMLIEQLQKRFEIKLVLNYFTEDLIRCAYETYCKNCQHNGIEELSLEQWCTSTLTTALTEHMEVSP</sequence>
<dbReference type="Proteomes" id="UP000016491">
    <property type="component" value="Unassembled WGS sequence"/>
</dbReference>
<dbReference type="AlphaFoldDB" id="A0ABC9U245"/>